<evidence type="ECO:0000256" key="10">
    <source>
        <dbReference type="SAM" id="Phobius"/>
    </source>
</evidence>
<dbReference type="CDD" id="cd12918">
    <property type="entry name" value="VKOR_arc"/>
    <property type="match status" value="1"/>
</dbReference>
<dbReference type="KEGG" id="scas:SACC_16420"/>
<comment type="subcellular location">
    <subcellularLocation>
        <location evidence="1">Membrane</location>
        <topology evidence="1">Multi-pass membrane protein</topology>
    </subcellularLocation>
</comment>
<evidence type="ECO:0000256" key="1">
    <source>
        <dbReference type="ARBA" id="ARBA00004141"/>
    </source>
</evidence>
<dbReference type="GeneID" id="68866377"/>
<dbReference type="GO" id="GO:0016020">
    <property type="term" value="C:membrane"/>
    <property type="evidence" value="ECO:0007669"/>
    <property type="project" value="UniProtKB-SubCell"/>
</dbReference>
<gene>
    <name evidence="12" type="ORF">SACC_16420</name>
</gene>
<organism evidence="12 13">
    <name type="scientific">Saccharolobus caldissimus</name>
    <dbReference type="NCBI Taxonomy" id="1702097"/>
    <lineage>
        <taxon>Archaea</taxon>
        <taxon>Thermoproteota</taxon>
        <taxon>Thermoprotei</taxon>
        <taxon>Sulfolobales</taxon>
        <taxon>Sulfolobaceae</taxon>
        <taxon>Saccharolobus</taxon>
    </lineage>
</organism>
<dbReference type="Pfam" id="PF07884">
    <property type="entry name" value="VKOR"/>
    <property type="match status" value="1"/>
</dbReference>
<dbReference type="NCBIfam" id="NF011480">
    <property type="entry name" value="PRK14889.1-4"/>
    <property type="match status" value="1"/>
</dbReference>
<feature type="transmembrane region" description="Helical" evidence="10">
    <location>
        <begin position="84"/>
        <end position="101"/>
    </location>
</feature>
<feature type="transmembrane region" description="Helical" evidence="10">
    <location>
        <begin position="7"/>
        <end position="27"/>
    </location>
</feature>
<evidence type="ECO:0000256" key="9">
    <source>
        <dbReference type="ARBA" id="ARBA00023284"/>
    </source>
</evidence>
<dbReference type="InterPro" id="IPR012932">
    <property type="entry name" value="VKOR"/>
</dbReference>
<keyword evidence="7 10" id="KW-0472">Membrane</keyword>
<evidence type="ECO:0000256" key="7">
    <source>
        <dbReference type="ARBA" id="ARBA00023136"/>
    </source>
</evidence>
<reference evidence="12 13" key="1">
    <citation type="journal article" date="2022" name="Microbiol. Resour. Announc.">
        <title>Complete Genome Sequence of the Hyperthermophilic and Acidophilic Archaeon Saccharolobus caldissimus Strain HS-3T.</title>
        <authorList>
            <person name="Sakai H.D."/>
            <person name="Kurosawa N."/>
        </authorList>
    </citation>
    <scope>NUCLEOTIDE SEQUENCE [LARGE SCALE GENOMIC DNA]</scope>
    <source>
        <strain evidence="12 13">JCM32116</strain>
    </source>
</reference>
<dbReference type="Proteomes" id="UP001319921">
    <property type="component" value="Chromosome"/>
</dbReference>
<accession>A0AAQ4CS44</accession>
<evidence type="ECO:0000313" key="12">
    <source>
        <dbReference type="EMBL" id="BDB98625.1"/>
    </source>
</evidence>
<evidence type="ECO:0000256" key="6">
    <source>
        <dbReference type="ARBA" id="ARBA00023002"/>
    </source>
</evidence>
<keyword evidence="6" id="KW-0560">Oxidoreductase</keyword>
<keyword evidence="5 10" id="KW-1133">Transmembrane helix</keyword>
<keyword evidence="3 10" id="KW-0812">Transmembrane</keyword>
<evidence type="ECO:0000256" key="4">
    <source>
        <dbReference type="ARBA" id="ARBA00022719"/>
    </source>
</evidence>
<keyword evidence="8" id="KW-1015">Disulfide bond</keyword>
<evidence type="ECO:0000256" key="5">
    <source>
        <dbReference type="ARBA" id="ARBA00022989"/>
    </source>
</evidence>
<comment type="similarity">
    <text evidence="2">Belongs to the VKOR family.</text>
</comment>
<evidence type="ECO:0000313" key="13">
    <source>
        <dbReference type="Proteomes" id="UP001319921"/>
    </source>
</evidence>
<dbReference type="AlphaFoldDB" id="A0AAQ4CS44"/>
<feature type="transmembrane region" description="Helical" evidence="10">
    <location>
        <begin position="58"/>
        <end position="79"/>
    </location>
</feature>
<dbReference type="SMART" id="SM00756">
    <property type="entry name" value="VKc"/>
    <property type="match status" value="1"/>
</dbReference>
<dbReference type="GO" id="GO:0016491">
    <property type="term" value="F:oxidoreductase activity"/>
    <property type="evidence" value="ECO:0007669"/>
    <property type="project" value="UniProtKB-KW"/>
</dbReference>
<dbReference type="RefSeq" id="WP_229572466.1">
    <property type="nucleotide sequence ID" value="NZ_AP025226.1"/>
</dbReference>
<protein>
    <submittedName>
        <fullName evidence="12">Vitamin K epoxide reductase</fullName>
    </submittedName>
</protein>
<dbReference type="EMBL" id="AP025226">
    <property type="protein sequence ID" value="BDB98625.1"/>
    <property type="molecule type" value="Genomic_DNA"/>
</dbReference>
<sequence length="137" mass="15631">MSRINRYDILLFSIVTIGTILSVYLLVETLTLKVPNYCEISSMVNCRAVEFSPYSRVFGIPDALLGVLWFIGIGVLWILRFKDLIMYLWIVGIAFVGYFIFAEIVIIKSICIYCTLVHLLAILLAIPIFIDKCNISR</sequence>
<name>A0AAQ4CS44_9CREN</name>
<keyword evidence="4" id="KW-0874">Quinone</keyword>
<feature type="transmembrane region" description="Helical" evidence="10">
    <location>
        <begin position="107"/>
        <end position="130"/>
    </location>
</feature>
<dbReference type="InterPro" id="IPR038354">
    <property type="entry name" value="VKOR_sf"/>
</dbReference>
<keyword evidence="13" id="KW-1185">Reference proteome</keyword>
<proteinExistence type="inferred from homology"/>
<dbReference type="GO" id="GO:0048038">
    <property type="term" value="F:quinone binding"/>
    <property type="evidence" value="ECO:0007669"/>
    <property type="project" value="UniProtKB-KW"/>
</dbReference>
<evidence type="ECO:0000256" key="8">
    <source>
        <dbReference type="ARBA" id="ARBA00023157"/>
    </source>
</evidence>
<evidence type="ECO:0000256" key="3">
    <source>
        <dbReference type="ARBA" id="ARBA00022692"/>
    </source>
</evidence>
<evidence type="ECO:0000259" key="11">
    <source>
        <dbReference type="SMART" id="SM00756"/>
    </source>
</evidence>
<evidence type="ECO:0000256" key="2">
    <source>
        <dbReference type="ARBA" id="ARBA00006214"/>
    </source>
</evidence>
<feature type="domain" description="Vitamin K epoxide reductase" evidence="11">
    <location>
        <begin position="4"/>
        <end position="132"/>
    </location>
</feature>
<dbReference type="Gene3D" id="1.20.1440.130">
    <property type="entry name" value="VKOR domain"/>
    <property type="match status" value="1"/>
</dbReference>
<keyword evidence="9" id="KW-0676">Redox-active center</keyword>